<evidence type="ECO:0000256" key="11">
    <source>
        <dbReference type="SAM" id="Phobius"/>
    </source>
</evidence>
<gene>
    <name evidence="13" type="ORF">NZD86_21000</name>
</gene>
<dbReference type="Proteomes" id="UP001164803">
    <property type="component" value="Chromosome"/>
</dbReference>
<dbReference type="InterPro" id="IPR050095">
    <property type="entry name" value="ECF_ABC_transporter_ATP-bd"/>
</dbReference>
<dbReference type="RefSeq" id="WP_268043984.1">
    <property type="nucleotide sequence ID" value="NZ_CP104064.1"/>
</dbReference>
<keyword evidence="10 11" id="KW-0472">Membrane</keyword>
<evidence type="ECO:0000256" key="4">
    <source>
        <dbReference type="ARBA" id="ARBA00022475"/>
    </source>
</evidence>
<dbReference type="Gene3D" id="3.40.50.300">
    <property type="entry name" value="P-loop containing nucleotide triphosphate hydrolases"/>
    <property type="match status" value="1"/>
</dbReference>
<dbReference type="InterPro" id="IPR027417">
    <property type="entry name" value="P-loop_NTPase"/>
</dbReference>
<dbReference type="InterPro" id="IPR003339">
    <property type="entry name" value="ABC/ECF_trnsptr_transmembrane"/>
</dbReference>
<keyword evidence="14" id="KW-1185">Reference proteome</keyword>
<evidence type="ECO:0000256" key="6">
    <source>
        <dbReference type="ARBA" id="ARBA00022741"/>
    </source>
</evidence>
<sequence length="544" mass="58544">MSLCLREISVSDGQTNRLGGVTAEVPAGAFLAVVGRNGAGKSTLLDVVAGMVPPSTGTISVSGGDPFPRIGYLFQNAELSLFAGTVAEEFAVTWETSVSSVRSRLTEVTNLLTSVGLNNISLGDTPAAWSTGLQRRFALALMLARKPEFLILDEPTAGLDRASQALLVNQLQTLHDEGKTIVVTTHDLDTILPHATHVWLLDGGKLVFSGSPAELYASPSCLETHGVGLPPSLRLQIALMRAGLLDGPSLRSAQQLASDIRGAGAGGEAAGRIDLPGEDTYGFAESSVANPHPPTTRVMDARFRWLSITLMTIALATVHHSGGIMTGLVLTCVLLIWLRAKFRTIARWTVPWATFAALTALIAGIHVGAPFHRNAPYGFDATMAARSIISIIPYWCFLQLGQLLVTQSTSLQVQGMIDGLGRACRIPHRIRHTVAITAGMVFRFIPAIGAMYQQQLRAYRARTQPKGHSAASFISVTRVLAPLIIRLIHYGEATTDALTARDILNSQIHYEGLYQTTVSAREWILFGMTLAFSLVIWLSGRFLF</sequence>
<feature type="transmembrane region" description="Helical" evidence="11">
    <location>
        <begin position="350"/>
        <end position="371"/>
    </location>
</feature>
<keyword evidence="4" id="KW-1003">Cell membrane</keyword>
<evidence type="ECO:0000256" key="5">
    <source>
        <dbReference type="ARBA" id="ARBA00022692"/>
    </source>
</evidence>
<evidence type="ECO:0000256" key="1">
    <source>
        <dbReference type="ARBA" id="ARBA00004141"/>
    </source>
</evidence>
<feature type="domain" description="ABC transporter" evidence="12">
    <location>
        <begin position="3"/>
        <end position="228"/>
    </location>
</feature>
<dbReference type="SUPFAM" id="SSF52540">
    <property type="entry name" value="P-loop containing nucleoside triphosphate hydrolases"/>
    <property type="match status" value="1"/>
</dbReference>
<dbReference type="SMART" id="SM00382">
    <property type="entry name" value="AAA"/>
    <property type="match status" value="1"/>
</dbReference>
<evidence type="ECO:0000256" key="3">
    <source>
        <dbReference type="ARBA" id="ARBA00022448"/>
    </source>
</evidence>
<dbReference type="CDD" id="cd03225">
    <property type="entry name" value="ABC_cobalt_CbiO_domain1"/>
    <property type="match status" value="1"/>
</dbReference>
<organism evidence="13 14">
    <name type="scientific">Alicyclobacillus dauci</name>
    <dbReference type="NCBI Taxonomy" id="1475485"/>
    <lineage>
        <taxon>Bacteria</taxon>
        <taxon>Bacillati</taxon>
        <taxon>Bacillota</taxon>
        <taxon>Bacilli</taxon>
        <taxon>Bacillales</taxon>
        <taxon>Alicyclobacillaceae</taxon>
        <taxon>Alicyclobacillus</taxon>
    </lineage>
</organism>
<feature type="transmembrane region" description="Helical" evidence="11">
    <location>
        <begin position="383"/>
        <end position="405"/>
    </location>
</feature>
<dbReference type="PROSITE" id="PS50893">
    <property type="entry name" value="ABC_TRANSPORTER_2"/>
    <property type="match status" value="1"/>
</dbReference>
<keyword evidence="8" id="KW-1278">Translocase</keyword>
<evidence type="ECO:0000256" key="8">
    <source>
        <dbReference type="ARBA" id="ARBA00022967"/>
    </source>
</evidence>
<comment type="subcellular location">
    <subcellularLocation>
        <location evidence="1">Membrane</location>
        <topology evidence="1">Multi-pass membrane protein</topology>
    </subcellularLocation>
</comment>
<dbReference type="InterPro" id="IPR003439">
    <property type="entry name" value="ABC_transporter-like_ATP-bd"/>
</dbReference>
<dbReference type="CDD" id="cd16914">
    <property type="entry name" value="EcfT"/>
    <property type="match status" value="1"/>
</dbReference>
<feature type="transmembrane region" description="Helical" evidence="11">
    <location>
        <begin position="523"/>
        <end position="543"/>
    </location>
</feature>
<name>A0ABY6Z345_9BACL</name>
<keyword evidence="6" id="KW-0547">Nucleotide-binding</keyword>
<dbReference type="EMBL" id="CP104064">
    <property type="protein sequence ID" value="WAH36626.1"/>
    <property type="molecule type" value="Genomic_DNA"/>
</dbReference>
<proteinExistence type="inferred from homology"/>
<keyword evidence="9 11" id="KW-1133">Transmembrane helix</keyword>
<dbReference type="PANTHER" id="PTHR43553">
    <property type="entry name" value="HEAVY METAL TRANSPORTER"/>
    <property type="match status" value="1"/>
</dbReference>
<keyword evidence="7 13" id="KW-0067">ATP-binding</keyword>
<comment type="similarity">
    <text evidence="2">Belongs to the ABC transporter superfamily.</text>
</comment>
<dbReference type="InterPro" id="IPR003593">
    <property type="entry name" value="AAA+_ATPase"/>
</dbReference>
<evidence type="ECO:0000259" key="12">
    <source>
        <dbReference type="PROSITE" id="PS50893"/>
    </source>
</evidence>
<evidence type="ECO:0000256" key="10">
    <source>
        <dbReference type="ARBA" id="ARBA00023136"/>
    </source>
</evidence>
<feature type="transmembrane region" description="Helical" evidence="11">
    <location>
        <begin position="305"/>
        <end position="338"/>
    </location>
</feature>
<evidence type="ECO:0000313" key="14">
    <source>
        <dbReference type="Proteomes" id="UP001164803"/>
    </source>
</evidence>
<dbReference type="PANTHER" id="PTHR43553:SF1">
    <property type="entry name" value="ABC TRANSPORTER I FAMILY MEMBER 11, CHLOROPLASTIC"/>
    <property type="match status" value="1"/>
</dbReference>
<evidence type="ECO:0000256" key="9">
    <source>
        <dbReference type="ARBA" id="ARBA00022989"/>
    </source>
</evidence>
<keyword evidence="5 11" id="KW-0812">Transmembrane</keyword>
<protein>
    <submittedName>
        <fullName evidence="13">ATP-binding cassette domain-containing protein</fullName>
    </submittedName>
</protein>
<keyword evidence="3" id="KW-0813">Transport</keyword>
<evidence type="ECO:0000256" key="7">
    <source>
        <dbReference type="ARBA" id="ARBA00022840"/>
    </source>
</evidence>
<dbReference type="GO" id="GO:0005524">
    <property type="term" value="F:ATP binding"/>
    <property type="evidence" value="ECO:0007669"/>
    <property type="project" value="UniProtKB-KW"/>
</dbReference>
<evidence type="ECO:0000313" key="13">
    <source>
        <dbReference type="EMBL" id="WAH36626.1"/>
    </source>
</evidence>
<dbReference type="Pfam" id="PF02361">
    <property type="entry name" value="CbiQ"/>
    <property type="match status" value="1"/>
</dbReference>
<accession>A0ABY6Z345</accession>
<dbReference type="InterPro" id="IPR015856">
    <property type="entry name" value="ABC_transpr_CbiO/EcfA_su"/>
</dbReference>
<reference evidence="13" key="1">
    <citation type="submission" date="2022-08" db="EMBL/GenBank/DDBJ databases">
        <title>Alicyclobacillus dauci DSM2870, complete genome.</title>
        <authorList>
            <person name="Wang Q."/>
            <person name="Cai R."/>
            <person name="Wang Z."/>
        </authorList>
    </citation>
    <scope>NUCLEOTIDE SEQUENCE</scope>
    <source>
        <strain evidence="13">DSM 28700</strain>
    </source>
</reference>
<evidence type="ECO:0000256" key="2">
    <source>
        <dbReference type="ARBA" id="ARBA00005417"/>
    </source>
</evidence>
<dbReference type="Pfam" id="PF00005">
    <property type="entry name" value="ABC_tran"/>
    <property type="match status" value="1"/>
</dbReference>